<proteinExistence type="predicted"/>
<dbReference type="EMBL" id="MK784556">
    <property type="protein sequence ID" value="QHN74551.1"/>
    <property type="molecule type" value="Genomic_DNA"/>
</dbReference>
<protein>
    <submittedName>
        <fullName evidence="1">Uncharacterized protein</fullName>
    </submittedName>
</protein>
<accession>A0A6B9V0L6</accession>
<reference evidence="1" key="1">
    <citation type="journal article" date="2020" name="MBio">
        <title>Staphylococcus epidermidis MSCRAMM SesJ is Encoded in Composite Islands.</title>
        <authorList>
            <person name="Arora S."/>
            <person name="Li X."/>
            <person name="Hillhouse A."/>
            <person name="Konganti K."/>
            <person name="Little S.V."/>
            <person name="Lawhon S.D."/>
            <person name="Threadgill D."/>
            <person name="Shelburne S."/>
            <person name="Hook M."/>
        </authorList>
    </citation>
    <scope>NUCLEOTIDE SEQUENCE</scope>
    <source>
        <strain evidence="1">MB1709</strain>
    </source>
</reference>
<name>A0A6B9V0L6_STAEP</name>
<sequence length="37" mass="4291">MENIVNIIDNKFHLKGIVTIEITVVSEYETTLTHIYV</sequence>
<evidence type="ECO:0000313" key="1">
    <source>
        <dbReference type="EMBL" id="QHN74551.1"/>
    </source>
</evidence>
<dbReference type="AlphaFoldDB" id="A0A6B9V0L6"/>
<organism evidence="1">
    <name type="scientific">Staphylococcus epidermidis</name>
    <dbReference type="NCBI Taxonomy" id="1282"/>
    <lineage>
        <taxon>Bacteria</taxon>
        <taxon>Bacillati</taxon>
        <taxon>Bacillota</taxon>
        <taxon>Bacilli</taxon>
        <taxon>Bacillales</taxon>
        <taxon>Staphylococcaceae</taxon>
        <taxon>Staphylococcus</taxon>
    </lineage>
</organism>